<dbReference type="PANTHER" id="PTHR30289">
    <property type="entry name" value="UNCHARACTERIZED PROTEIN YBCL-RELATED"/>
    <property type="match status" value="1"/>
</dbReference>
<keyword evidence="2" id="KW-1185">Reference proteome</keyword>
<dbReference type="SUPFAM" id="SSF49777">
    <property type="entry name" value="PEBP-like"/>
    <property type="match status" value="1"/>
</dbReference>
<organism evidence="1 2">
    <name type="scientific">Acetomicrobium flavidum</name>
    <dbReference type="NCBI Taxonomy" id="49896"/>
    <lineage>
        <taxon>Bacteria</taxon>
        <taxon>Thermotogati</taxon>
        <taxon>Synergistota</taxon>
        <taxon>Synergistia</taxon>
        <taxon>Synergistales</taxon>
        <taxon>Acetomicrobiaceae</taxon>
        <taxon>Acetomicrobium</taxon>
    </lineage>
</organism>
<dbReference type="InterPro" id="IPR008914">
    <property type="entry name" value="PEBP"/>
</dbReference>
<dbReference type="EMBL" id="FSQZ01000001">
    <property type="protein sequence ID" value="SIN62372.1"/>
    <property type="molecule type" value="Genomic_DNA"/>
</dbReference>
<evidence type="ECO:0000313" key="1">
    <source>
        <dbReference type="EMBL" id="SIN62372.1"/>
    </source>
</evidence>
<accession>A0ABY1JAP0</accession>
<evidence type="ECO:0000313" key="2">
    <source>
        <dbReference type="Proteomes" id="UP000185093"/>
    </source>
</evidence>
<name>A0ABY1JAP0_9BACT</name>
<gene>
    <name evidence="1" type="ORF">SAMN05444368_0145</name>
</gene>
<proteinExistence type="predicted"/>
<sequence>MRKKRGMARLIRCIILLFLFSLMLGFTAYASSEVVQLQIKVTSSAFKDGDFIPSKYTCDGKDIMPPLSWQGIPEETQSIVLIVDDPDAPSGTFTHAVFFDISPTKEGVAEGEEPGISGINDFGRLGYGGPCPPRGHGVHRYYFKVYALDVQSLKLKSGAYRTAVERAMKGHIVAYGELMGKYERR</sequence>
<dbReference type="InterPro" id="IPR036610">
    <property type="entry name" value="PEBP-like_sf"/>
</dbReference>
<evidence type="ECO:0008006" key="3">
    <source>
        <dbReference type="Google" id="ProtNLM"/>
    </source>
</evidence>
<dbReference type="Pfam" id="PF01161">
    <property type="entry name" value="PBP"/>
    <property type="match status" value="1"/>
</dbReference>
<dbReference type="Gene3D" id="3.90.280.10">
    <property type="entry name" value="PEBP-like"/>
    <property type="match status" value="1"/>
</dbReference>
<dbReference type="CDD" id="cd00865">
    <property type="entry name" value="PEBP_bact_arch"/>
    <property type="match status" value="1"/>
</dbReference>
<dbReference type="InterPro" id="IPR005247">
    <property type="entry name" value="YbhB_YbcL/LppC-like"/>
</dbReference>
<protein>
    <recommendedName>
        <fullName evidence="3">Phospholipid-binding protein, PBP family</fullName>
    </recommendedName>
</protein>
<comment type="caution">
    <text evidence="1">The sequence shown here is derived from an EMBL/GenBank/DDBJ whole genome shotgun (WGS) entry which is preliminary data.</text>
</comment>
<reference evidence="1 2" key="1">
    <citation type="submission" date="2016-11" db="EMBL/GenBank/DDBJ databases">
        <authorList>
            <person name="Varghese N."/>
            <person name="Submissions S."/>
        </authorList>
    </citation>
    <scope>NUCLEOTIDE SEQUENCE [LARGE SCALE GENOMIC DNA]</scope>
    <source>
        <strain evidence="1 2">DSM 20664</strain>
    </source>
</reference>
<dbReference type="NCBIfam" id="TIGR00481">
    <property type="entry name" value="YbhB/YbcL family Raf kinase inhibitor-like protein"/>
    <property type="match status" value="1"/>
</dbReference>
<dbReference type="Proteomes" id="UP000185093">
    <property type="component" value="Unassembled WGS sequence"/>
</dbReference>
<dbReference type="PANTHER" id="PTHR30289:SF1">
    <property type="entry name" value="PEBP (PHOSPHATIDYLETHANOLAMINE-BINDING PROTEIN) FAMILY PROTEIN"/>
    <property type="match status" value="1"/>
</dbReference>